<protein>
    <submittedName>
        <fullName evidence="1">Uncharacterized protein</fullName>
    </submittedName>
</protein>
<sequence length="67" mass="7845">MILDPFLFLVAPLPVAPTTTAPEDLKWRTYLKKQFCKWKRFLMMRRETGSLTLSDLLSRMSELKKVG</sequence>
<evidence type="ECO:0000313" key="1">
    <source>
        <dbReference type="EMBL" id="KAI3798499.1"/>
    </source>
</evidence>
<gene>
    <name evidence="1" type="ORF">L1987_33776</name>
</gene>
<name>A0ACB9HS08_9ASTR</name>
<proteinExistence type="predicted"/>
<dbReference type="Proteomes" id="UP001056120">
    <property type="component" value="Linkage Group LG11"/>
</dbReference>
<organism evidence="1 2">
    <name type="scientific">Smallanthus sonchifolius</name>
    <dbReference type="NCBI Taxonomy" id="185202"/>
    <lineage>
        <taxon>Eukaryota</taxon>
        <taxon>Viridiplantae</taxon>
        <taxon>Streptophyta</taxon>
        <taxon>Embryophyta</taxon>
        <taxon>Tracheophyta</taxon>
        <taxon>Spermatophyta</taxon>
        <taxon>Magnoliopsida</taxon>
        <taxon>eudicotyledons</taxon>
        <taxon>Gunneridae</taxon>
        <taxon>Pentapetalae</taxon>
        <taxon>asterids</taxon>
        <taxon>campanulids</taxon>
        <taxon>Asterales</taxon>
        <taxon>Asteraceae</taxon>
        <taxon>Asteroideae</taxon>
        <taxon>Heliantheae alliance</taxon>
        <taxon>Millerieae</taxon>
        <taxon>Smallanthus</taxon>
    </lineage>
</organism>
<reference evidence="1 2" key="2">
    <citation type="journal article" date="2022" name="Mol. Ecol. Resour.">
        <title>The genomes of chicory, endive, great burdock and yacon provide insights into Asteraceae paleo-polyploidization history and plant inulin production.</title>
        <authorList>
            <person name="Fan W."/>
            <person name="Wang S."/>
            <person name="Wang H."/>
            <person name="Wang A."/>
            <person name="Jiang F."/>
            <person name="Liu H."/>
            <person name="Zhao H."/>
            <person name="Xu D."/>
            <person name="Zhang Y."/>
        </authorList>
    </citation>
    <scope>NUCLEOTIDE SEQUENCE [LARGE SCALE GENOMIC DNA]</scope>
    <source>
        <strain evidence="2">cv. Yunnan</strain>
        <tissue evidence="1">Leaves</tissue>
    </source>
</reference>
<reference evidence="2" key="1">
    <citation type="journal article" date="2022" name="Mol. Ecol. Resour.">
        <title>The genomes of chicory, endive, great burdock and yacon provide insights into Asteraceae palaeo-polyploidization history and plant inulin production.</title>
        <authorList>
            <person name="Fan W."/>
            <person name="Wang S."/>
            <person name="Wang H."/>
            <person name="Wang A."/>
            <person name="Jiang F."/>
            <person name="Liu H."/>
            <person name="Zhao H."/>
            <person name="Xu D."/>
            <person name="Zhang Y."/>
        </authorList>
    </citation>
    <scope>NUCLEOTIDE SEQUENCE [LARGE SCALE GENOMIC DNA]</scope>
    <source>
        <strain evidence="2">cv. Yunnan</strain>
    </source>
</reference>
<keyword evidence="2" id="KW-1185">Reference proteome</keyword>
<accession>A0ACB9HS08</accession>
<evidence type="ECO:0000313" key="2">
    <source>
        <dbReference type="Proteomes" id="UP001056120"/>
    </source>
</evidence>
<comment type="caution">
    <text evidence="1">The sequence shown here is derived from an EMBL/GenBank/DDBJ whole genome shotgun (WGS) entry which is preliminary data.</text>
</comment>
<dbReference type="EMBL" id="CM042028">
    <property type="protein sequence ID" value="KAI3798499.1"/>
    <property type="molecule type" value="Genomic_DNA"/>
</dbReference>